<comment type="similarity">
    <text evidence="2">Belongs to the binding-protein-dependent transport system permease family. FecCD subfamily.</text>
</comment>
<dbReference type="InterPro" id="IPR000522">
    <property type="entry name" value="ABC_transptr_permease_BtuC"/>
</dbReference>
<evidence type="ECO:0000256" key="3">
    <source>
        <dbReference type="ARBA" id="ARBA00022448"/>
    </source>
</evidence>
<proteinExistence type="inferred from homology"/>
<keyword evidence="4" id="KW-1003">Cell membrane</keyword>
<gene>
    <name evidence="10" type="ORF">JOF47_003169</name>
</gene>
<name>A0ABS4XGQ5_9MICC</name>
<protein>
    <submittedName>
        <fullName evidence="10">Iron complex transport system permease protein</fullName>
    </submittedName>
</protein>
<keyword evidence="5 9" id="KW-0812">Transmembrane</keyword>
<dbReference type="EMBL" id="JAGIOF010000001">
    <property type="protein sequence ID" value="MBP2387658.1"/>
    <property type="molecule type" value="Genomic_DNA"/>
</dbReference>
<feature type="transmembrane region" description="Helical" evidence="9">
    <location>
        <begin position="198"/>
        <end position="220"/>
    </location>
</feature>
<evidence type="ECO:0000313" key="10">
    <source>
        <dbReference type="EMBL" id="MBP2387658.1"/>
    </source>
</evidence>
<dbReference type="InterPro" id="IPR037294">
    <property type="entry name" value="ABC_BtuC-like"/>
</dbReference>
<sequence>MKRENTLMLTDLAEDPATQEGRRDSPAPVPPAEIPKIDFGERVWRLRVGAHGPSIVIRARPALTGAAAVLAIAALAVAGMSMGSFVLSPSEVLQALLGQGTAKTELVVISWRLPRVLMAIVIGGALGISGAIFQSLTRNPLGSPDIIGFNVGAYTGALVSMLLLGGGFVSTTIGSFAGGLVTAAVVYLLAFKRGIQGFRLIIVGIGISAMLGSINTWLIIKADLHLAMMAAIWGSGTLNTAGWERAVPLLLIAVLMVPALMLLSRPLQGLEMGDDAAAAQGISTEPAKLWLLVIGVCLTAICTAAAGPIAFVALAAPQIARRMTGSGRVSMLSAGVFGALLLLASDLIAQHALAPVQMPVGVVTVSLGGMYLVWLLFREAKRS</sequence>
<dbReference type="PANTHER" id="PTHR30472">
    <property type="entry name" value="FERRIC ENTEROBACTIN TRANSPORT SYSTEM PERMEASE PROTEIN"/>
    <property type="match status" value="1"/>
</dbReference>
<keyword evidence="11" id="KW-1185">Reference proteome</keyword>
<organism evidence="10 11">
    <name type="scientific">Paeniglutamicibacter kerguelensis</name>
    <dbReference type="NCBI Taxonomy" id="254788"/>
    <lineage>
        <taxon>Bacteria</taxon>
        <taxon>Bacillati</taxon>
        <taxon>Actinomycetota</taxon>
        <taxon>Actinomycetes</taxon>
        <taxon>Micrococcales</taxon>
        <taxon>Micrococcaceae</taxon>
        <taxon>Paeniglutamicibacter</taxon>
    </lineage>
</organism>
<keyword evidence="7 9" id="KW-0472">Membrane</keyword>
<dbReference type="Gene3D" id="1.10.3470.10">
    <property type="entry name" value="ABC transporter involved in vitamin B12 uptake, BtuC"/>
    <property type="match status" value="1"/>
</dbReference>
<evidence type="ECO:0000256" key="8">
    <source>
        <dbReference type="SAM" id="MobiDB-lite"/>
    </source>
</evidence>
<dbReference type="Proteomes" id="UP001296993">
    <property type="component" value="Unassembled WGS sequence"/>
</dbReference>
<dbReference type="SUPFAM" id="SSF81345">
    <property type="entry name" value="ABC transporter involved in vitamin B12 uptake, BtuC"/>
    <property type="match status" value="1"/>
</dbReference>
<dbReference type="Pfam" id="PF01032">
    <property type="entry name" value="FecCD"/>
    <property type="match status" value="1"/>
</dbReference>
<keyword evidence="6 9" id="KW-1133">Transmembrane helix</keyword>
<evidence type="ECO:0000256" key="2">
    <source>
        <dbReference type="ARBA" id="ARBA00007935"/>
    </source>
</evidence>
<feature type="transmembrane region" description="Helical" evidence="9">
    <location>
        <begin position="62"/>
        <end position="87"/>
    </location>
</feature>
<evidence type="ECO:0000256" key="5">
    <source>
        <dbReference type="ARBA" id="ARBA00022692"/>
    </source>
</evidence>
<reference evidence="10 11" key="1">
    <citation type="submission" date="2021-03" db="EMBL/GenBank/DDBJ databases">
        <title>Sequencing the genomes of 1000 actinobacteria strains.</title>
        <authorList>
            <person name="Klenk H.-P."/>
        </authorList>
    </citation>
    <scope>NUCLEOTIDE SEQUENCE [LARGE SCALE GENOMIC DNA]</scope>
    <source>
        <strain evidence="10 11">DSM 15797</strain>
    </source>
</reference>
<feature type="transmembrane region" description="Helical" evidence="9">
    <location>
        <begin position="329"/>
        <end position="350"/>
    </location>
</feature>
<feature type="region of interest" description="Disordered" evidence="8">
    <location>
        <begin position="1"/>
        <end position="34"/>
    </location>
</feature>
<feature type="transmembrane region" description="Helical" evidence="9">
    <location>
        <begin position="226"/>
        <end position="242"/>
    </location>
</feature>
<evidence type="ECO:0000256" key="4">
    <source>
        <dbReference type="ARBA" id="ARBA00022475"/>
    </source>
</evidence>
<dbReference type="RefSeq" id="WP_245356392.1">
    <property type="nucleotide sequence ID" value="NZ_JAGIOF010000001.1"/>
</dbReference>
<feature type="transmembrane region" description="Helical" evidence="9">
    <location>
        <begin position="146"/>
        <end position="167"/>
    </location>
</feature>
<dbReference type="PANTHER" id="PTHR30472:SF24">
    <property type="entry name" value="FERRIC ENTEROBACTIN TRANSPORT SYSTEM PERMEASE PROTEIN FEPG"/>
    <property type="match status" value="1"/>
</dbReference>
<dbReference type="CDD" id="cd06550">
    <property type="entry name" value="TM_ABC_iron-siderophores_like"/>
    <property type="match status" value="1"/>
</dbReference>
<feature type="transmembrane region" description="Helical" evidence="9">
    <location>
        <begin position="173"/>
        <end position="191"/>
    </location>
</feature>
<accession>A0ABS4XGQ5</accession>
<evidence type="ECO:0000256" key="1">
    <source>
        <dbReference type="ARBA" id="ARBA00004651"/>
    </source>
</evidence>
<evidence type="ECO:0000256" key="9">
    <source>
        <dbReference type="SAM" id="Phobius"/>
    </source>
</evidence>
<feature type="transmembrane region" description="Helical" evidence="9">
    <location>
        <begin position="249"/>
        <end position="267"/>
    </location>
</feature>
<feature type="transmembrane region" description="Helical" evidence="9">
    <location>
        <begin position="356"/>
        <end position="377"/>
    </location>
</feature>
<evidence type="ECO:0000256" key="7">
    <source>
        <dbReference type="ARBA" id="ARBA00023136"/>
    </source>
</evidence>
<keyword evidence="3" id="KW-0813">Transport</keyword>
<evidence type="ECO:0000256" key="6">
    <source>
        <dbReference type="ARBA" id="ARBA00022989"/>
    </source>
</evidence>
<comment type="caution">
    <text evidence="10">The sequence shown here is derived from an EMBL/GenBank/DDBJ whole genome shotgun (WGS) entry which is preliminary data.</text>
</comment>
<feature type="transmembrane region" description="Helical" evidence="9">
    <location>
        <begin position="116"/>
        <end position="134"/>
    </location>
</feature>
<feature type="transmembrane region" description="Helical" evidence="9">
    <location>
        <begin position="287"/>
        <end position="317"/>
    </location>
</feature>
<comment type="subcellular location">
    <subcellularLocation>
        <location evidence="1">Cell membrane</location>
        <topology evidence="1">Multi-pass membrane protein</topology>
    </subcellularLocation>
</comment>
<evidence type="ECO:0000313" key="11">
    <source>
        <dbReference type="Proteomes" id="UP001296993"/>
    </source>
</evidence>